<dbReference type="Gene3D" id="3.10.129.110">
    <property type="entry name" value="Polyketide synthase dehydratase"/>
    <property type="match status" value="1"/>
</dbReference>
<keyword evidence="3" id="KW-0808">Transferase</keyword>
<dbReference type="InterPro" id="IPR020807">
    <property type="entry name" value="PKS_DH"/>
</dbReference>
<organism evidence="8 9">
    <name type="scientific">Anaeromicropila populeti</name>
    <dbReference type="NCBI Taxonomy" id="37658"/>
    <lineage>
        <taxon>Bacteria</taxon>
        <taxon>Bacillati</taxon>
        <taxon>Bacillota</taxon>
        <taxon>Clostridia</taxon>
        <taxon>Lachnospirales</taxon>
        <taxon>Lachnospiraceae</taxon>
        <taxon>Anaeromicropila</taxon>
    </lineage>
</organism>
<accession>A0A1I6LYP8</accession>
<proteinExistence type="predicted"/>
<dbReference type="GO" id="GO:0004312">
    <property type="term" value="F:fatty acid synthase activity"/>
    <property type="evidence" value="ECO:0007669"/>
    <property type="project" value="TreeGrafter"/>
</dbReference>
<dbReference type="CDD" id="cd00833">
    <property type="entry name" value="PKS"/>
    <property type="match status" value="1"/>
</dbReference>
<dbReference type="PANTHER" id="PTHR43775">
    <property type="entry name" value="FATTY ACID SYNTHASE"/>
    <property type="match status" value="1"/>
</dbReference>
<keyword evidence="1" id="KW-0596">Phosphopantetheine</keyword>
<dbReference type="InterPro" id="IPR050091">
    <property type="entry name" value="PKS_NRPS_Biosynth_Enz"/>
</dbReference>
<dbReference type="SMART" id="SM00826">
    <property type="entry name" value="PKS_DH"/>
    <property type="match status" value="1"/>
</dbReference>
<evidence type="ECO:0000313" key="9">
    <source>
        <dbReference type="Proteomes" id="UP000199659"/>
    </source>
</evidence>
<dbReference type="CDD" id="cd08953">
    <property type="entry name" value="KR_2_SDR_x"/>
    <property type="match status" value="1"/>
</dbReference>
<dbReference type="Pfam" id="PF00109">
    <property type="entry name" value="ketoacyl-synt"/>
    <property type="match status" value="1"/>
</dbReference>
<keyword evidence="9" id="KW-1185">Reference proteome</keyword>
<evidence type="ECO:0000259" key="7">
    <source>
        <dbReference type="PROSITE" id="PS52019"/>
    </source>
</evidence>
<dbReference type="InterPro" id="IPR057326">
    <property type="entry name" value="KR_dom"/>
</dbReference>
<dbReference type="Pfam" id="PF02801">
    <property type="entry name" value="Ketoacyl-synt_C"/>
    <property type="match status" value="1"/>
</dbReference>
<dbReference type="InterPro" id="IPR018201">
    <property type="entry name" value="Ketoacyl_synth_AS"/>
</dbReference>
<evidence type="ECO:0000259" key="5">
    <source>
        <dbReference type="PROSITE" id="PS50075"/>
    </source>
</evidence>
<feature type="active site" description="Proton acceptor; for dehydratase activity" evidence="4">
    <location>
        <position position="678"/>
    </location>
</feature>
<dbReference type="PANTHER" id="PTHR43775:SF37">
    <property type="entry name" value="SI:DKEY-61P9.11"/>
    <property type="match status" value="1"/>
</dbReference>
<dbReference type="InterPro" id="IPR020841">
    <property type="entry name" value="PKS_Beta-ketoAc_synthase_dom"/>
</dbReference>
<dbReference type="RefSeq" id="WP_092564338.1">
    <property type="nucleotide sequence ID" value="NZ_FOYZ01000026.1"/>
</dbReference>
<dbReference type="InterPro" id="IPR009081">
    <property type="entry name" value="PP-bd_ACP"/>
</dbReference>
<feature type="domain" description="Ketosynthase family 3 (KS3)" evidence="6">
    <location>
        <begin position="22"/>
        <end position="448"/>
    </location>
</feature>
<dbReference type="InterPro" id="IPR049552">
    <property type="entry name" value="PKS_DH_N"/>
</dbReference>
<dbReference type="EMBL" id="FOYZ01000026">
    <property type="protein sequence ID" value="SFS08599.1"/>
    <property type="molecule type" value="Genomic_DNA"/>
</dbReference>
<dbReference type="Pfam" id="PF21089">
    <property type="entry name" value="PKS_DH_N"/>
    <property type="match status" value="1"/>
</dbReference>
<evidence type="ECO:0000256" key="1">
    <source>
        <dbReference type="ARBA" id="ARBA00022450"/>
    </source>
</evidence>
<sequence>MNFDVLNNFSEQPEECEMTEQAQGIAIIGIHAQIGSTKSAEEFWEAVRNGRDMICDFPNGRWKDVNDIYQKKYKRGLPDELAQEAYLDRIDLFDAEFFHITPAEARLMSPLQRLFLESAWTAIEDAGYGGDLIKGTRTGVYVGYSKMGTQYEELAEEESEGYSGVLVSGNVTSLIASRISYLLNLRGPAMITDTACSSSLVALHLACKQLLDREIDMAVVGGIRLAILPAEKNREHMGIESSSERTKTFDNSADGTGGGEGVISVVLKPLVQAQEDGDSIYAVIKGSSINQDGSSIGITAPNVAAQEDVIVNAWKDARIEPETISYVEAHGTATNLGDPVEMEGLKRAFEKYTDRKQFCYIGSVKTNVGHLDAAAGLAGLLKVIMMLKYKKLPPCLYFQTPNKKIDFTASPMVVNDLVRDWEQEGKTRRCGISSFGISGTNCHVILEEYVSKQKENKQQRNPYQIVTMSAITKVQVIQIFKSYQEFLMRHPDCDFEDFCYTANAGRGHYTCRLAVIVKSKADFLSVNLTEETIGKQAEEYYYDEHKITDRKMKTDSRCITEEEQQKLSAQADYLLHEMKEDQSKEILQAFISLYIGGANPDWKALYYGGDYKRINIPTYPFAGKRHWLKMKCSEEKGKKPVSKTMLHPFIEECTANTYGIRIYASEMAPELQWILKEHKINDYYVLPGTAYIEMAHFAGRQVFQTDQIEINDVVFMSPLVCGEGERRILNIILNTRPEHTDIAIASRNETEEDWVCHVEMSIKARNKESEFGKENADLQQIMKRCRMLEQESFSQSDGIVKLSGLRWDNTKKIWFNETEILEYMSLDESLEEERKQFYLYPTLLDGAVNVGNVLTEGFHLPFSYKKAVFAQELPDRFYSYLRKRTEKKEEEISVFDITIYDENGKEIGYIEEYALKRVRRPEAFIANQKEEQNKYYEIKWVIEKEKKLNSSDKAGKILVICKEGYQKETFIQSLELQSGKEVIVLAIGENYKQDSEKYIVAGNSQEDFNKAVTTVSHSRISDVIYRYDPDTAEEEGIKNTDSMKALFYLVKAILHCNISYDVEFTILTKLAMEVTGEEEGINPAENMLVQAGHCIAAEYNNLKLKVIDRDDATAEDVIIQKIFETGTMFITVLRNNQSYIQKLSAIRPNQEKDKLPLNEKGVYVIAGGFGGMGITFARTILEINPDSTLFLLNRSFDESMELSWIKENCNQKQLLFLEWAADKKVHLVKADLSDTGQLKKVFDRIHQEHGNIDGLIQAAGAKGDGFIYRKEWDTFQAVLNPKVEGTWNLYKMTEQDSMGFFMMCSSFASVFGSAGQSDYVAANAFLDSFSYFLRRKGIKGMVVNWTGWSESGMAYQNKVDTEAGIVEFLTDAEGAAAFEHILKWQRTRVLAGRIRMRAAEGEREELERKIDMSEIQQDREEVVREQKNVNEISDVIITGKSMDKLTDTEKQIIEIWAQTLGVSEIDVNEKFFEAGGNSLLTAALHKGINKIYPGIMSITDIFIYSSVLEISEYIDSKTGKKKPVVFETIEEDDEEIDDLLQKFVNGDISKDMMEHLI</sequence>
<feature type="region of interest" description="C-terminal hotdog fold" evidence="4">
    <location>
        <begin position="784"/>
        <end position="924"/>
    </location>
</feature>
<dbReference type="Pfam" id="PF22621">
    <property type="entry name" value="CurL-like_PKS_C"/>
    <property type="match status" value="1"/>
</dbReference>
<dbReference type="InterPro" id="IPR014030">
    <property type="entry name" value="Ketoacyl_synth_N"/>
</dbReference>
<dbReference type="Pfam" id="PF14765">
    <property type="entry name" value="PS-DH"/>
    <property type="match status" value="1"/>
</dbReference>
<dbReference type="InterPro" id="IPR049900">
    <property type="entry name" value="PKS_mFAS_DH"/>
</dbReference>
<dbReference type="GO" id="GO:0004315">
    <property type="term" value="F:3-oxoacyl-[acyl-carrier-protein] synthase activity"/>
    <property type="evidence" value="ECO:0007669"/>
    <property type="project" value="InterPro"/>
</dbReference>
<dbReference type="SMART" id="SM00822">
    <property type="entry name" value="PKS_KR"/>
    <property type="match status" value="1"/>
</dbReference>
<dbReference type="InterPro" id="IPR036291">
    <property type="entry name" value="NAD(P)-bd_dom_sf"/>
</dbReference>
<gene>
    <name evidence="8" type="ORF">SAMN05661086_03676</name>
</gene>
<dbReference type="Proteomes" id="UP000199659">
    <property type="component" value="Unassembled WGS sequence"/>
</dbReference>
<dbReference type="Gene3D" id="1.10.1240.100">
    <property type="match status" value="1"/>
</dbReference>
<feature type="active site" description="Proton donor; for dehydratase activity" evidence="4">
    <location>
        <position position="845"/>
    </location>
</feature>
<feature type="domain" description="PKS/mFAS DH" evidence="7">
    <location>
        <begin position="647"/>
        <end position="924"/>
    </location>
</feature>
<dbReference type="GO" id="GO:0006633">
    <property type="term" value="P:fatty acid biosynthetic process"/>
    <property type="evidence" value="ECO:0007669"/>
    <property type="project" value="InterPro"/>
</dbReference>
<dbReference type="Gene3D" id="3.40.50.720">
    <property type="entry name" value="NAD(P)-binding Rossmann-like Domain"/>
    <property type="match status" value="1"/>
</dbReference>
<dbReference type="PROSITE" id="PS00606">
    <property type="entry name" value="KS3_1"/>
    <property type="match status" value="1"/>
</dbReference>
<feature type="domain" description="Carrier" evidence="5">
    <location>
        <begin position="1443"/>
        <end position="1518"/>
    </location>
</feature>
<dbReference type="InterPro" id="IPR014031">
    <property type="entry name" value="Ketoacyl_synth_C"/>
</dbReference>
<evidence type="ECO:0000256" key="2">
    <source>
        <dbReference type="ARBA" id="ARBA00022553"/>
    </source>
</evidence>
<dbReference type="PROSITE" id="PS50075">
    <property type="entry name" value="CARRIER"/>
    <property type="match status" value="1"/>
</dbReference>
<dbReference type="InterPro" id="IPR042104">
    <property type="entry name" value="PKS_dehydratase_sf"/>
</dbReference>
<dbReference type="InterPro" id="IPR049551">
    <property type="entry name" value="PKS_DH_C"/>
</dbReference>
<evidence type="ECO:0000313" key="8">
    <source>
        <dbReference type="EMBL" id="SFS08599.1"/>
    </source>
</evidence>
<evidence type="ECO:0000259" key="6">
    <source>
        <dbReference type="PROSITE" id="PS52004"/>
    </source>
</evidence>
<dbReference type="Gene3D" id="3.40.47.10">
    <property type="match status" value="1"/>
</dbReference>
<reference evidence="8 9" key="1">
    <citation type="submission" date="2016-10" db="EMBL/GenBank/DDBJ databases">
        <authorList>
            <person name="de Groot N.N."/>
        </authorList>
    </citation>
    <scope>NUCLEOTIDE SEQUENCE [LARGE SCALE GENOMIC DNA]</scope>
    <source>
        <strain evidence="8 9">743A</strain>
    </source>
</reference>
<dbReference type="Pfam" id="PF08659">
    <property type="entry name" value="KR"/>
    <property type="match status" value="1"/>
</dbReference>
<dbReference type="Pfam" id="PF00550">
    <property type="entry name" value="PP-binding"/>
    <property type="match status" value="1"/>
</dbReference>
<dbReference type="SMART" id="SM00825">
    <property type="entry name" value="PKS_KS"/>
    <property type="match status" value="1"/>
</dbReference>
<dbReference type="OrthoDB" id="1983847at2"/>
<dbReference type="Gene3D" id="1.10.1200.10">
    <property type="entry name" value="ACP-like"/>
    <property type="match status" value="1"/>
</dbReference>
<evidence type="ECO:0000256" key="4">
    <source>
        <dbReference type="PROSITE-ProRule" id="PRU01363"/>
    </source>
</evidence>
<dbReference type="InterPro" id="IPR013968">
    <property type="entry name" value="PKS_KR"/>
</dbReference>
<name>A0A1I6LYP8_9FIRM</name>
<dbReference type="SUPFAM" id="SSF47336">
    <property type="entry name" value="ACP-like"/>
    <property type="match status" value="1"/>
</dbReference>
<protein>
    <submittedName>
        <fullName evidence="8">Phosphopantetheine attachment site</fullName>
    </submittedName>
</protein>
<dbReference type="PROSITE" id="PS52019">
    <property type="entry name" value="PKS_MFAS_DH"/>
    <property type="match status" value="1"/>
</dbReference>
<dbReference type="SUPFAM" id="SSF51735">
    <property type="entry name" value="NAD(P)-binding Rossmann-fold domains"/>
    <property type="match status" value="1"/>
</dbReference>
<evidence type="ECO:0000256" key="3">
    <source>
        <dbReference type="ARBA" id="ARBA00022679"/>
    </source>
</evidence>
<keyword evidence="2" id="KW-0597">Phosphoprotein</keyword>
<dbReference type="STRING" id="37658.SAMN05661086_03676"/>
<feature type="region of interest" description="N-terminal hotdog fold" evidence="4">
    <location>
        <begin position="647"/>
        <end position="769"/>
    </location>
</feature>
<dbReference type="InterPro" id="IPR036736">
    <property type="entry name" value="ACP-like_sf"/>
</dbReference>
<dbReference type="PROSITE" id="PS52004">
    <property type="entry name" value="KS3_2"/>
    <property type="match status" value="1"/>
</dbReference>
<dbReference type="InterPro" id="IPR016039">
    <property type="entry name" value="Thiolase-like"/>
</dbReference>
<dbReference type="SUPFAM" id="SSF53901">
    <property type="entry name" value="Thiolase-like"/>
    <property type="match status" value="1"/>
</dbReference>